<name>A0ABR3QLJ2_9PLEO</name>
<dbReference type="Gene3D" id="3.40.50.10540">
    <property type="entry name" value="Crotonobetainyl-coa:carnitine coa-transferase, domain 1"/>
    <property type="match status" value="1"/>
</dbReference>
<evidence type="ECO:0008006" key="4">
    <source>
        <dbReference type="Google" id="ProtNLM"/>
    </source>
</evidence>
<reference evidence="2 3" key="1">
    <citation type="submission" date="2024-02" db="EMBL/GenBank/DDBJ databases">
        <title>De novo assembly and annotation of 12 fungi associated with fruit tree decline syndrome in Ontario, Canada.</title>
        <authorList>
            <person name="Sulman M."/>
            <person name="Ellouze W."/>
            <person name="Ilyukhin E."/>
        </authorList>
    </citation>
    <scope>NUCLEOTIDE SEQUENCE [LARGE SCALE GENOMIC DNA]</scope>
    <source>
        <strain evidence="2 3">M97-236</strain>
    </source>
</reference>
<dbReference type="InterPro" id="IPR023606">
    <property type="entry name" value="CoA-Trfase_III_dom_1_sf"/>
</dbReference>
<comment type="similarity">
    <text evidence="1">Belongs to the CoA-transferase III family.</text>
</comment>
<evidence type="ECO:0000313" key="2">
    <source>
        <dbReference type="EMBL" id="KAL1593030.1"/>
    </source>
</evidence>
<evidence type="ECO:0000313" key="3">
    <source>
        <dbReference type="Proteomes" id="UP001521222"/>
    </source>
</evidence>
<dbReference type="PANTHER" id="PTHR48228:SF5">
    <property type="entry name" value="ALPHA-METHYLACYL-COA RACEMASE"/>
    <property type="match status" value="1"/>
</dbReference>
<organism evidence="2 3">
    <name type="scientific">Nothophoma quercina</name>
    <dbReference type="NCBI Taxonomy" id="749835"/>
    <lineage>
        <taxon>Eukaryota</taxon>
        <taxon>Fungi</taxon>
        <taxon>Dikarya</taxon>
        <taxon>Ascomycota</taxon>
        <taxon>Pezizomycotina</taxon>
        <taxon>Dothideomycetes</taxon>
        <taxon>Pleosporomycetidae</taxon>
        <taxon>Pleosporales</taxon>
        <taxon>Pleosporineae</taxon>
        <taxon>Didymellaceae</taxon>
        <taxon>Nothophoma</taxon>
    </lineage>
</organism>
<dbReference type="Gene3D" id="3.30.1540.10">
    <property type="entry name" value="formyl-coa transferase, domain 3"/>
    <property type="match status" value="1"/>
</dbReference>
<comment type="caution">
    <text evidence="2">The sequence shown here is derived from an EMBL/GenBank/DDBJ whole genome shotgun (WGS) entry which is preliminary data.</text>
</comment>
<gene>
    <name evidence="2" type="ORF">SLS59_009500</name>
</gene>
<dbReference type="InterPro" id="IPR003673">
    <property type="entry name" value="CoA-Trfase_fam_III"/>
</dbReference>
<protein>
    <recommendedName>
        <fullName evidence="4">Alpha-methylacyl-CoA racemase</fullName>
    </recommendedName>
</protein>
<dbReference type="InterPro" id="IPR044855">
    <property type="entry name" value="CoA-Trfase_III_dom3_sf"/>
</dbReference>
<dbReference type="PANTHER" id="PTHR48228">
    <property type="entry name" value="SUCCINYL-COA--D-CITRAMALATE COA-TRANSFERASE"/>
    <property type="match status" value="1"/>
</dbReference>
<keyword evidence="3" id="KW-1185">Reference proteome</keyword>
<sequence length="518" mass="56499">MQVPSNDWQSKDWNERLYKAVEANKCIYVVWTQTTIRLEVELDALDYKHPYYEIPRLLFLQQLGQEFGLDYAVLNSMMWLVYDAWTPHRPQIAPKSARGGASDDENTATLACGLARAMSTATYQPPPLTGLRVLEFAGLAPGPFAGMLLADYGATVLRLDRAPAHDSGAPSDQLTRRKTSICVNMKTASGLALIKKLIPNVDIIIDPFRPGVLEKAGLGPEEVLLKLNPRLIIARMTGFRRDGKYSAMAGHDINYIAVSGVLSLFGRKGEKPYPPGNLIGDFAGGGAICFIGILLALLAREKNGIGQVVEANMVDGSAILATMPRLGMKSQVWSAERGTNMLDGGAPFYDTYETKDGKYTAVGAIEPQFWAALLKGLELKPSDLPGSRDNKAHWPELKAFFAEVFKKKTRDEWAAIFDGTDACCTPVFTQGELEAQDFDQRPAVTLRSSPGLAIQEGDDSRPAAVGQGIGVEGSGWAQRGLKAGDGGEEILSRWTGWTKGRQFVDEKGLLGWKDTAKL</sequence>
<dbReference type="Pfam" id="PF02515">
    <property type="entry name" value="CoA_transf_3"/>
    <property type="match status" value="1"/>
</dbReference>
<proteinExistence type="inferred from homology"/>
<dbReference type="SUPFAM" id="SSF89796">
    <property type="entry name" value="CoA-transferase family III (CaiB/BaiF)"/>
    <property type="match status" value="1"/>
</dbReference>
<dbReference type="InterPro" id="IPR050509">
    <property type="entry name" value="CoA-transferase_III"/>
</dbReference>
<dbReference type="EMBL" id="JAKIXB020000043">
    <property type="protein sequence ID" value="KAL1593030.1"/>
    <property type="molecule type" value="Genomic_DNA"/>
</dbReference>
<dbReference type="Proteomes" id="UP001521222">
    <property type="component" value="Unassembled WGS sequence"/>
</dbReference>
<accession>A0ABR3QLJ2</accession>
<evidence type="ECO:0000256" key="1">
    <source>
        <dbReference type="ARBA" id="ARBA00008383"/>
    </source>
</evidence>